<proteinExistence type="predicted"/>
<dbReference type="AlphaFoldDB" id="A0AAE3K904"/>
<evidence type="ECO:0000313" key="1">
    <source>
        <dbReference type="EMBL" id="MCL9815534.1"/>
    </source>
</evidence>
<comment type="caution">
    <text evidence="1">The sequence shown here is derived from an EMBL/GenBank/DDBJ whole genome shotgun (WGS) entry which is preliminary data.</text>
</comment>
<gene>
    <name evidence="1" type="ORF">AArcSt2_01105</name>
</gene>
<organism evidence="1 2">
    <name type="scientific">Natronocalculus amylovorans</name>
    <dbReference type="NCBI Taxonomy" id="2917812"/>
    <lineage>
        <taxon>Archaea</taxon>
        <taxon>Methanobacteriati</taxon>
        <taxon>Methanobacteriota</taxon>
        <taxon>Stenosarchaea group</taxon>
        <taxon>Halobacteria</taxon>
        <taxon>Halobacteriales</taxon>
        <taxon>Haloferacaceae</taxon>
        <taxon>Natronocalculus</taxon>
    </lineage>
</organism>
<reference evidence="1" key="2">
    <citation type="submission" date="2022-02" db="EMBL/GenBank/DDBJ databases">
        <authorList>
            <person name="Elcheninov A.G."/>
            <person name="Sorokin D.Y."/>
            <person name="Kublanov I.V."/>
        </authorList>
    </citation>
    <scope>NUCLEOTIDE SEQUENCE</scope>
    <source>
        <strain evidence="1">AArc-St2</strain>
    </source>
</reference>
<dbReference type="Proteomes" id="UP001203207">
    <property type="component" value="Unassembled WGS sequence"/>
</dbReference>
<dbReference type="Gene3D" id="2.60.120.1140">
    <property type="entry name" value="Protein of unknown function DUF192"/>
    <property type="match status" value="1"/>
</dbReference>
<keyword evidence="2" id="KW-1185">Reference proteome</keyword>
<protein>
    <submittedName>
        <fullName evidence="1">DUF192 domain-containing protein</fullName>
    </submittedName>
</protein>
<dbReference type="InterPro" id="IPR003795">
    <property type="entry name" value="DUF192"/>
</dbReference>
<dbReference type="PANTHER" id="PTHR37953">
    <property type="entry name" value="UPF0127 PROTEIN MJ1496"/>
    <property type="match status" value="1"/>
</dbReference>
<dbReference type="RefSeq" id="WP_250582341.1">
    <property type="nucleotide sequence ID" value="NZ_JAKRVX010000001.1"/>
</dbReference>
<name>A0AAE3K904_9EURY</name>
<sequence>MRVVHRPTGDGDANTIATTGEYADSWFSQARGLMFRRSIPEDYALVFRFSKTKSRDLHMVFVPFAIDAVWLIDGTVERTARLEPWIGLAKAQADTILELPAGAASHVNPGDTIEIVE</sequence>
<dbReference type="InterPro" id="IPR038695">
    <property type="entry name" value="Saro_0823-like_sf"/>
</dbReference>
<dbReference type="EMBL" id="JAKRVX010000001">
    <property type="protein sequence ID" value="MCL9815534.1"/>
    <property type="molecule type" value="Genomic_DNA"/>
</dbReference>
<accession>A0AAE3K904</accession>
<dbReference type="PANTHER" id="PTHR37953:SF1">
    <property type="entry name" value="UPF0127 PROTEIN MJ1496"/>
    <property type="match status" value="1"/>
</dbReference>
<reference evidence="1" key="1">
    <citation type="journal article" date="2022" name="Syst. Appl. Microbiol.">
        <title>Natronocalculus amylovorans gen. nov., sp. nov., and Natranaeroarchaeum aerophilus sp. nov., dominant culturable amylolytic natronoarchaea from hypersaline soda lakes in southwestern Siberia.</title>
        <authorList>
            <person name="Sorokin D.Y."/>
            <person name="Elcheninov A.G."/>
            <person name="Khizhniak T.V."/>
            <person name="Koenen M."/>
            <person name="Bale N.J."/>
            <person name="Damste J.S.S."/>
            <person name="Kublanov I.V."/>
        </authorList>
    </citation>
    <scope>NUCLEOTIDE SEQUENCE</scope>
    <source>
        <strain evidence="1">AArc-St2</strain>
    </source>
</reference>
<evidence type="ECO:0000313" key="2">
    <source>
        <dbReference type="Proteomes" id="UP001203207"/>
    </source>
</evidence>
<dbReference type="Pfam" id="PF02643">
    <property type="entry name" value="DUF192"/>
    <property type="match status" value="1"/>
</dbReference>